<keyword evidence="4" id="KW-1185">Reference proteome</keyword>
<sequence>MASPELVILTSPDAEEWQQTFGAEIRSRIPSLLSRTIVHRDLLHHRNHVTSAQLLLLVVSEDLFSILQDNPQFSYHQFLTNPSTVFIVLHGVDRLHFKRTKTSQQFPDLKLFKNFASDDCQGIIDSIGAAVRALRSSVQGQRSSVEGQRSSVDGQRLETGEVKPPVVQRKRNLGGNDRVFTLWPKKITLPISREVDTDVLVILSEAIRDNRPLQVLIFDLQHFDDPDAYIIRRRLEKRNDFTFVFKAPELSEGNYVIRVMGLQEPAQQTLKYDSHATEITARDQLFIQWSVLHPVVSYAANGQYCSQWSVLHPMPMVSTAANGQYCIQCIKGVVCVAYANGAKMSELDRAMTDALLGNGAHPVGTPETIFNILSQSSADHLPFELPTLLHLAAQFGFTELANELMKLPSAPVANATSNLLAKYPCDIARSIGHRDLANKLSYERASAACCPGSVLKFSTVTKNRESSGFYDVSMRVQGARQGVRCKAWCKDVALEDFQRQQGVKPKDFQRHQSSGSLAASAPLTSSEVDSLPVQHRHSQTKPKAPPRVESREGRPPVAAKPRSA</sequence>
<evidence type="ECO:0000256" key="1">
    <source>
        <dbReference type="SAM" id="MobiDB-lite"/>
    </source>
</evidence>
<evidence type="ECO:0000313" key="4">
    <source>
        <dbReference type="Proteomes" id="UP000014760"/>
    </source>
</evidence>
<dbReference type="InterPro" id="IPR052446">
    <property type="entry name" value="B-cell_PI3K-Signaling_Adptrs"/>
</dbReference>
<reference evidence="4" key="1">
    <citation type="submission" date="2012-12" db="EMBL/GenBank/DDBJ databases">
        <authorList>
            <person name="Hellsten U."/>
            <person name="Grimwood J."/>
            <person name="Chapman J.A."/>
            <person name="Shapiro H."/>
            <person name="Aerts A."/>
            <person name="Otillar R.P."/>
            <person name="Terry A.Y."/>
            <person name="Boore J.L."/>
            <person name="Simakov O."/>
            <person name="Marletaz F."/>
            <person name="Cho S.-J."/>
            <person name="Edsinger-Gonzales E."/>
            <person name="Havlak P."/>
            <person name="Kuo D.-H."/>
            <person name="Larsson T."/>
            <person name="Lv J."/>
            <person name="Arendt D."/>
            <person name="Savage R."/>
            <person name="Osoegawa K."/>
            <person name="de Jong P."/>
            <person name="Lindberg D.R."/>
            <person name="Seaver E.C."/>
            <person name="Weisblat D.A."/>
            <person name="Putnam N.H."/>
            <person name="Grigoriev I.V."/>
            <person name="Rokhsar D.S."/>
        </authorList>
    </citation>
    <scope>NUCLEOTIDE SEQUENCE</scope>
    <source>
        <strain evidence="4">I ESC-2004</strain>
    </source>
</reference>
<accession>R7UZ78</accession>
<feature type="region of interest" description="Disordered" evidence="1">
    <location>
        <begin position="501"/>
        <end position="564"/>
    </location>
</feature>
<dbReference type="AlphaFoldDB" id="R7UZ78"/>
<reference evidence="2 4" key="2">
    <citation type="journal article" date="2013" name="Nature">
        <title>Insights into bilaterian evolution from three spiralian genomes.</title>
        <authorList>
            <person name="Simakov O."/>
            <person name="Marletaz F."/>
            <person name="Cho S.J."/>
            <person name="Edsinger-Gonzales E."/>
            <person name="Havlak P."/>
            <person name="Hellsten U."/>
            <person name="Kuo D.H."/>
            <person name="Larsson T."/>
            <person name="Lv J."/>
            <person name="Arendt D."/>
            <person name="Savage R."/>
            <person name="Osoegawa K."/>
            <person name="de Jong P."/>
            <person name="Grimwood J."/>
            <person name="Chapman J.A."/>
            <person name="Shapiro H."/>
            <person name="Aerts A."/>
            <person name="Otillar R.P."/>
            <person name="Terry A.Y."/>
            <person name="Boore J.L."/>
            <person name="Grigoriev I.V."/>
            <person name="Lindberg D.R."/>
            <person name="Seaver E.C."/>
            <person name="Weisblat D.A."/>
            <person name="Putnam N.H."/>
            <person name="Rokhsar D.S."/>
        </authorList>
    </citation>
    <scope>NUCLEOTIDE SEQUENCE</scope>
    <source>
        <strain evidence="2 4">I ESC-2004</strain>
    </source>
</reference>
<protein>
    <recommendedName>
        <fullName evidence="5">DBB domain-containing protein</fullName>
    </recommendedName>
</protein>
<evidence type="ECO:0000313" key="2">
    <source>
        <dbReference type="EMBL" id="ELU09257.1"/>
    </source>
</evidence>
<dbReference type="Gene3D" id="3.40.50.10140">
    <property type="entry name" value="Toll/interleukin-1 receptor homology (TIR) domain"/>
    <property type="match status" value="1"/>
</dbReference>
<dbReference type="GO" id="GO:0005104">
    <property type="term" value="F:fibroblast growth factor receptor binding"/>
    <property type="evidence" value="ECO:0007669"/>
    <property type="project" value="TreeGrafter"/>
</dbReference>
<feature type="compositionally biased region" description="Polar residues" evidence="1">
    <location>
        <begin position="511"/>
        <end position="528"/>
    </location>
</feature>
<dbReference type="EMBL" id="AMQN01006462">
    <property type="status" value="NOT_ANNOTATED_CDS"/>
    <property type="molecule type" value="Genomic_DNA"/>
</dbReference>
<feature type="compositionally biased region" description="Basic and acidic residues" evidence="1">
    <location>
        <begin position="501"/>
        <end position="510"/>
    </location>
</feature>
<reference evidence="3" key="3">
    <citation type="submission" date="2015-06" db="UniProtKB">
        <authorList>
            <consortium name="EnsemblMetazoa"/>
        </authorList>
    </citation>
    <scope>IDENTIFICATION</scope>
</reference>
<name>R7UZ78_CAPTE</name>
<dbReference type="OrthoDB" id="6141795at2759"/>
<dbReference type="InterPro" id="IPR035897">
    <property type="entry name" value="Toll_tir_struct_dom_sf"/>
</dbReference>
<evidence type="ECO:0000313" key="3">
    <source>
        <dbReference type="EnsemblMetazoa" id="CapteP200736"/>
    </source>
</evidence>
<dbReference type="GO" id="GO:0005829">
    <property type="term" value="C:cytosol"/>
    <property type="evidence" value="ECO:0007669"/>
    <property type="project" value="TreeGrafter"/>
</dbReference>
<dbReference type="EnsemblMetazoa" id="CapteT200736">
    <property type="protein sequence ID" value="CapteP200736"/>
    <property type="gene ID" value="CapteG200736"/>
</dbReference>
<dbReference type="HOGENOM" id="CLU_483354_0_0_1"/>
<proteinExistence type="predicted"/>
<dbReference type="PANTHER" id="PTHR16267:SF11">
    <property type="entry name" value="STUMPS, ISOFORM E"/>
    <property type="match status" value="1"/>
</dbReference>
<gene>
    <name evidence="2" type="ORF">CAPTEDRAFT_200736</name>
</gene>
<dbReference type="EMBL" id="KB298404">
    <property type="protein sequence ID" value="ELU09257.1"/>
    <property type="molecule type" value="Genomic_DNA"/>
</dbReference>
<dbReference type="Proteomes" id="UP000014760">
    <property type="component" value="Unassembled WGS sequence"/>
</dbReference>
<organism evidence="2">
    <name type="scientific">Capitella teleta</name>
    <name type="common">Polychaete worm</name>
    <dbReference type="NCBI Taxonomy" id="283909"/>
    <lineage>
        <taxon>Eukaryota</taxon>
        <taxon>Metazoa</taxon>
        <taxon>Spiralia</taxon>
        <taxon>Lophotrochozoa</taxon>
        <taxon>Annelida</taxon>
        <taxon>Polychaeta</taxon>
        <taxon>Sedentaria</taxon>
        <taxon>Scolecida</taxon>
        <taxon>Capitellidae</taxon>
        <taxon>Capitella</taxon>
    </lineage>
</organism>
<dbReference type="GO" id="GO:0005068">
    <property type="term" value="F:transmembrane receptor protein tyrosine kinase adaptor activity"/>
    <property type="evidence" value="ECO:0007669"/>
    <property type="project" value="TreeGrafter"/>
</dbReference>
<evidence type="ECO:0008006" key="5">
    <source>
        <dbReference type="Google" id="ProtNLM"/>
    </source>
</evidence>
<dbReference type="PANTHER" id="PTHR16267">
    <property type="entry name" value="BANK1/PIK3AP1 FAMILY MEMBER"/>
    <property type="match status" value="1"/>
</dbReference>